<dbReference type="AlphaFoldDB" id="S9TKM3"/>
<dbReference type="InterPro" id="IPR019341">
    <property type="entry name" value="Alpha/Gamma-adaptin-bd_p34"/>
</dbReference>
<dbReference type="PANTHER" id="PTHR14659:SF1">
    <property type="entry name" value="ALPHA- AND GAMMA-ADAPTIN-BINDING PROTEIN P34"/>
    <property type="match status" value="1"/>
</dbReference>
<dbReference type="EMBL" id="ATMH01010824">
    <property type="protein sequence ID" value="EPY16883.1"/>
    <property type="molecule type" value="Genomic_DNA"/>
</dbReference>
<organism evidence="2 3">
    <name type="scientific">Strigomonas culicis</name>
    <dbReference type="NCBI Taxonomy" id="28005"/>
    <lineage>
        <taxon>Eukaryota</taxon>
        <taxon>Discoba</taxon>
        <taxon>Euglenozoa</taxon>
        <taxon>Kinetoplastea</taxon>
        <taxon>Metakinetoplastina</taxon>
        <taxon>Trypanosomatida</taxon>
        <taxon>Trypanosomatidae</taxon>
        <taxon>Strigomonadinae</taxon>
        <taxon>Strigomonas</taxon>
    </lineage>
</organism>
<evidence type="ECO:0000313" key="2">
    <source>
        <dbReference type="EMBL" id="EPY16883.1"/>
    </source>
</evidence>
<dbReference type="Proteomes" id="UP000015354">
    <property type="component" value="Unassembled WGS sequence"/>
</dbReference>
<protein>
    <submittedName>
        <fullName evidence="2">Uncharacterized protein</fullName>
    </submittedName>
</protein>
<feature type="region of interest" description="Disordered" evidence="1">
    <location>
        <begin position="349"/>
        <end position="376"/>
    </location>
</feature>
<feature type="compositionally biased region" description="Basic and acidic residues" evidence="1">
    <location>
        <begin position="913"/>
        <end position="926"/>
    </location>
</feature>
<accession>S9TKM3</accession>
<name>S9TKM3_9TRYP</name>
<feature type="region of interest" description="Disordered" evidence="1">
    <location>
        <begin position="677"/>
        <end position="696"/>
    </location>
</feature>
<gene>
    <name evidence="2" type="ORF">STCU_10926</name>
</gene>
<feature type="region of interest" description="Disordered" evidence="1">
    <location>
        <begin position="257"/>
        <end position="283"/>
    </location>
</feature>
<comment type="caution">
    <text evidence="2">The sequence shown here is derived from an EMBL/GenBank/DDBJ whole genome shotgun (WGS) entry which is preliminary data.</text>
</comment>
<evidence type="ECO:0000256" key="1">
    <source>
        <dbReference type="SAM" id="MobiDB-lite"/>
    </source>
</evidence>
<feature type="region of interest" description="Disordered" evidence="1">
    <location>
        <begin position="906"/>
        <end position="937"/>
    </location>
</feature>
<keyword evidence="3" id="KW-1185">Reference proteome</keyword>
<reference evidence="2 3" key="1">
    <citation type="journal article" date="2013" name="PLoS ONE">
        <title>Predicting the Proteins of Angomonas deanei, Strigomonas culicis and Their Respective Endosymbionts Reveals New Aspects of the Trypanosomatidae Family.</title>
        <authorList>
            <person name="Motta M.C."/>
            <person name="Martins A.C."/>
            <person name="de Souza S.S."/>
            <person name="Catta-Preta C.M."/>
            <person name="Silva R."/>
            <person name="Klein C.C."/>
            <person name="de Almeida L.G."/>
            <person name="de Lima Cunha O."/>
            <person name="Ciapina L.P."/>
            <person name="Brocchi M."/>
            <person name="Colabardini A.C."/>
            <person name="de Araujo Lima B."/>
            <person name="Machado C.R."/>
            <person name="de Almeida Soares C.M."/>
            <person name="Probst C.M."/>
            <person name="de Menezes C.B."/>
            <person name="Thompson C.E."/>
            <person name="Bartholomeu D.C."/>
            <person name="Gradia D.F."/>
            <person name="Pavoni D.P."/>
            <person name="Grisard E.C."/>
            <person name="Fantinatti-Garboggini F."/>
            <person name="Marchini F.K."/>
            <person name="Rodrigues-Luiz G.F."/>
            <person name="Wagner G."/>
            <person name="Goldman G.H."/>
            <person name="Fietto J.L."/>
            <person name="Elias M.C."/>
            <person name="Goldman M.H."/>
            <person name="Sagot M.F."/>
            <person name="Pereira M."/>
            <person name="Stoco P.H."/>
            <person name="de Mendonca-Neto R.P."/>
            <person name="Teixeira S.M."/>
            <person name="Maciel T.E."/>
            <person name="de Oliveira Mendes T.A."/>
            <person name="Urmenyi T.P."/>
            <person name="de Souza W."/>
            <person name="Schenkman S."/>
            <person name="de Vasconcelos A.T."/>
        </authorList>
    </citation>
    <scope>NUCLEOTIDE SEQUENCE [LARGE SCALE GENOMIC DNA]</scope>
</reference>
<dbReference type="OrthoDB" id="273684at2759"/>
<dbReference type="PANTHER" id="PTHR14659">
    <property type="entry name" value="ALPHA- AND GAMMA-ADAPTIN-BINDING PROTEIN P34"/>
    <property type="match status" value="1"/>
</dbReference>
<dbReference type="Gene3D" id="3.40.50.11960">
    <property type="match status" value="1"/>
</dbReference>
<evidence type="ECO:0000313" key="3">
    <source>
        <dbReference type="Proteomes" id="UP000015354"/>
    </source>
</evidence>
<sequence>MSAKLYIADLTGTPERAAMTGGEGDFLPALVCAAELLQWTDAQSSGDGRAHQWECGVASLRAHLATGAQAFALPETCHCHNKYFSTNVELVLLTGNVAEAVATLLRDERADGDGFGFVFVFDHAQMPSRGAPTSDLGQGVPWQLLGAGPPSRCLFAAALVFGAQPAATEGCAASVRRDAQEQWRLWCLDRGLEYVPHAALQQHPSPRLQPVAAQSAAAPLLARQGAGPPGAGDVVGTNRVYQLLCNTVWPAHLREETTHTSRTTTTTTKNKEDGKGITVGQGGGAHTRYNPFLVVSTSEVGSRGAEGTNLLTDFLSFLSHHGREDETKHENKTHLRYYTRVVSRASLNAQTTDGQHNTQDTNSSKHPNAPRGSSPTSSYYLPDALLYPPLASLQQRTRTPGTDDAAVVLCNKYYCTLLSPIAMHYTLFCEDGLSDLCRTTVEGLWAPTATRRPKPPLAVVLWPPPPLPAAGGAGQARASLLARLLASLRQHLGPRPEEAADGDDLQVVLVAHGGDLSRDEETLCARAGVEVIRAAPQEGEEGDEDEEELTGAERLREVLHLAAWHDVRLLAPPPAPPPPPSHHHNALQLHVFARAAATEEGYLRDWVGRWAAAAQEPPPPPPEDALWRRLVAELPSLAHIAPLPTRRRAAVGPPLHVATKYFSADIDVVLRRGGLVPPRPTAAGEGEGATGEGTPQQRHNTVVMVELAFLQQCADDTRRARAGEEAKREAFLHVLREMQRVKQALWERNLQHWCTPGKETTEEEEALTLVYVLYDADAPDAVSREEVAETAADLCQALLPPPRGQEEEVLLVEVVCDALQGLHREARHPPPAKTGAHGVGVPEGMARLREAVAQHPWRPRPAPPATPVPVLLERPAVTCALPPDYLVDPQSLRSVRVAALTVLLRDGDDDDDANSKEKAARCERDTPTQGEDEEEEEAAAAVQPYAAEIKDWVYRMKTYGAALGKDVREQQAARLAMVLEKLL</sequence>
<proteinExistence type="predicted"/>